<dbReference type="PANTHER" id="PTHR33221">
    <property type="entry name" value="WINGED HELIX-TURN-HELIX TRANSCRIPTIONAL REGULATOR, RRF2 FAMILY"/>
    <property type="match status" value="1"/>
</dbReference>
<dbReference type="InterPro" id="IPR000944">
    <property type="entry name" value="Tscrpt_reg_Rrf2"/>
</dbReference>
<dbReference type="OrthoDB" id="9808360at2"/>
<comment type="caution">
    <text evidence="1">The sequence shown here is derived from an EMBL/GenBank/DDBJ whole genome shotgun (WGS) entry which is preliminary data.</text>
</comment>
<dbReference type="EMBL" id="QOWE01000003">
    <property type="protein sequence ID" value="RCR70829.1"/>
    <property type="molecule type" value="Genomic_DNA"/>
</dbReference>
<sequence>MISKTSGYAIRGLVYLALKSSDAYKVGIHELAAELNVPQPFLGKIMQGLVRHDIINSTKGRNGGFFINDRTLATPIIDVVNAIDGLSIFHRCFLGLHDCNSEKPCPMHHHVIGFRNSLQHLFETLTVQTMVTDVEEGFSVLKRIPGTPSSLVS</sequence>
<dbReference type="NCBIfam" id="TIGR00738">
    <property type="entry name" value="rrf2_super"/>
    <property type="match status" value="1"/>
</dbReference>
<accession>A0A368JT29</accession>
<proteinExistence type="predicted"/>
<dbReference type="GO" id="GO:0003700">
    <property type="term" value="F:DNA-binding transcription factor activity"/>
    <property type="evidence" value="ECO:0007669"/>
    <property type="project" value="TreeGrafter"/>
</dbReference>
<dbReference type="SUPFAM" id="SSF46785">
    <property type="entry name" value="Winged helix' DNA-binding domain"/>
    <property type="match status" value="1"/>
</dbReference>
<dbReference type="Proteomes" id="UP000253383">
    <property type="component" value="Unassembled WGS sequence"/>
</dbReference>
<name>A0A368JT29_9BACT</name>
<dbReference type="AlphaFoldDB" id="A0A368JT29"/>
<organism evidence="1 2">
    <name type="scientific">Larkinella punicea</name>
    <dbReference type="NCBI Taxonomy" id="2315727"/>
    <lineage>
        <taxon>Bacteria</taxon>
        <taxon>Pseudomonadati</taxon>
        <taxon>Bacteroidota</taxon>
        <taxon>Cytophagia</taxon>
        <taxon>Cytophagales</taxon>
        <taxon>Spirosomataceae</taxon>
        <taxon>Larkinella</taxon>
    </lineage>
</organism>
<evidence type="ECO:0000313" key="1">
    <source>
        <dbReference type="EMBL" id="RCR70829.1"/>
    </source>
</evidence>
<dbReference type="PANTHER" id="PTHR33221:SF14">
    <property type="entry name" value="HTH-TYPE TRANSCRIPTIONAL REGULATOR AQ_268-RELATED"/>
    <property type="match status" value="1"/>
</dbReference>
<dbReference type="RefSeq" id="WP_114404745.1">
    <property type="nucleotide sequence ID" value="NZ_QOWE01000003.1"/>
</dbReference>
<dbReference type="PROSITE" id="PS51197">
    <property type="entry name" value="HTH_RRF2_2"/>
    <property type="match status" value="1"/>
</dbReference>
<keyword evidence="2" id="KW-1185">Reference proteome</keyword>
<reference evidence="1 2" key="1">
    <citation type="submission" date="2018-07" db="EMBL/GenBank/DDBJ databases">
        <title>Genome analysis of Larkinella rosea.</title>
        <authorList>
            <person name="Zhou Z."/>
            <person name="Wang G."/>
        </authorList>
    </citation>
    <scope>NUCLEOTIDE SEQUENCE [LARGE SCALE GENOMIC DNA]</scope>
    <source>
        <strain evidence="2">zzj9</strain>
    </source>
</reference>
<dbReference type="Pfam" id="PF02082">
    <property type="entry name" value="Rrf2"/>
    <property type="match status" value="1"/>
</dbReference>
<dbReference type="InterPro" id="IPR036388">
    <property type="entry name" value="WH-like_DNA-bd_sf"/>
</dbReference>
<dbReference type="GO" id="GO:0005829">
    <property type="term" value="C:cytosol"/>
    <property type="evidence" value="ECO:0007669"/>
    <property type="project" value="TreeGrafter"/>
</dbReference>
<protein>
    <submittedName>
        <fullName evidence="1">Rrf2 family transcriptional regulator</fullName>
    </submittedName>
</protein>
<dbReference type="InterPro" id="IPR036390">
    <property type="entry name" value="WH_DNA-bd_sf"/>
</dbReference>
<dbReference type="Gene3D" id="1.10.10.10">
    <property type="entry name" value="Winged helix-like DNA-binding domain superfamily/Winged helix DNA-binding domain"/>
    <property type="match status" value="1"/>
</dbReference>
<gene>
    <name evidence="1" type="ORF">DUE52_04355</name>
</gene>
<evidence type="ECO:0000313" key="2">
    <source>
        <dbReference type="Proteomes" id="UP000253383"/>
    </source>
</evidence>